<keyword evidence="2" id="KW-0489">Methyltransferase</keyword>
<organism evidence="2 3">
    <name type="scientific">Asticcacaulis endophyticus</name>
    <dbReference type="NCBI Taxonomy" id="1395890"/>
    <lineage>
        <taxon>Bacteria</taxon>
        <taxon>Pseudomonadati</taxon>
        <taxon>Pseudomonadota</taxon>
        <taxon>Alphaproteobacteria</taxon>
        <taxon>Caulobacterales</taxon>
        <taxon>Caulobacteraceae</taxon>
        <taxon>Asticcacaulis</taxon>
    </lineage>
</organism>
<dbReference type="AlphaFoldDB" id="A0A918URB1"/>
<dbReference type="RefSeq" id="WP_189485569.1">
    <property type="nucleotide sequence ID" value="NZ_BMZB01000001.1"/>
</dbReference>
<dbReference type="Gene3D" id="3.40.50.150">
    <property type="entry name" value="Vaccinia Virus protein VP39"/>
    <property type="match status" value="1"/>
</dbReference>
<evidence type="ECO:0000313" key="2">
    <source>
        <dbReference type="EMBL" id="GGZ28595.1"/>
    </source>
</evidence>
<proteinExistence type="predicted"/>
<name>A0A918URB1_9CAUL</name>
<dbReference type="PANTHER" id="PTHR43861:SF1">
    <property type="entry name" value="TRANS-ACONITATE 2-METHYLTRANSFERASE"/>
    <property type="match status" value="1"/>
</dbReference>
<protein>
    <submittedName>
        <fullName evidence="2">Methyltransferase</fullName>
    </submittedName>
</protein>
<comment type="caution">
    <text evidence="2">The sequence shown here is derived from an EMBL/GenBank/DDBJ whole genome shotgun (WGS) entry which is preliminary data.</text>
</comment>
<dbReference type="InterPro" id="IPR029063">
    <property type="entry name" value="SAM-dependent_MTases_sf"/>
</dbReference>
<keyword evidence="2" id="KW-0808">Transferase</keyword>
<accession>A0A918URB1</accession>
<dbReference type="Proteomes" id="UP000662572">
    <property type="component" value="Unassembled WGS sequence"/>
</dbReference>
<evidence type="ECO:0000259" key="1">
    <source>
        <dbReference type="Pfam" id="PF08242"/>
    </source>
</evidence>
<dbReference type="SUPFAM" id="SSF53335">
    <property type="entry name" value="S-adenosyl-L-methionine-dependent methyltransferases"/>
    <property type="match status" value="1"/>
</dbReference>
<gene>
    <name evidence="2" type="ORF">GCM10011273_13020</name>
</gene>
<reference evidence="2" key="2">
    <citation type="submission" date="2020-09" db="EMBL/GenBank/DDBJ databases">
        <authorList>
            <person name="Sun Q."/>
            <person name="Kim S."/>
        </authorList>
    </citation>
    <scope>NUCLEOTIDE SEQUENCE</scope>
    <source>
        <strain evidence="2">KCTC 32296</strain>
    </source>
</reference>
<feature type="domain" description="Methyltransferase type 12" evidence="1">
    <location>
        <begin position="49"/>
        <end position="143"/>
    </location>
</feature>
<dbReference type="GO" id="GO:0032259">
    <property type="term" value="P:methylation"/>
    <property type="evidence" value="ECO:0007669"/>
    <property type="project" value="UniProtKB-KW"/>
</dbReference>
<dbReference type="GO" id="GO:0008168">
    <property type="term" value="F:methyltransferase activity"/>
    <property type="evidence" value="ECO:0007669"/>
    <property type="project" value="UniProtKB-KW"/>
</dbReference>
<dbReference type="PANTHER" id="PTHR43861">
    <property type="entry name" value="TRANS-ACONITATE 2-METHYLTRANSFERASE-RELATED"/>
    <property type="match status" value="1"/>
</dbReference>
<sequence length="226" mass="24985">MTDKMADLFKDPEHARTYAERPRKIIPGFDGLHRIMAQLIGEASPAQTLVLGGGGGLELKTLMDALPDGRFCAVDPSAEMIAQGRAYLSDPALVEWVEGLIFDAPDGPFDAATCMLTLHFVPDDGAKLETLKAVKARLKPGAPFFMAHMSVDKDDPNSDQKFDRYLRYAQDSQLDPKVLKEAHERVRTGLNTVGPERDEQLLREAGFSGIELVFKGLYWCGWIAYA</sequence>
<dbReference type="EMBL" id="BMZB01000001">
    <property type="protein sequence ID" value="GGZ28595.1"/>
    <property type="molecule type" value="Genomic_DNA"/>
</dbReference>
<reference evidence="2" key="1">
    <citation type="journal article" date="2014" name="Int. J. Syst. Evol. Microbiol.">
        <title>Complete genome sequence of Corynebacterium casei LMG S-19264T (=DSM 44701T), isolated from a smear-ripened cheese.</title>
        <authorList>
            <consortium name="US DOE Joint Genome Institute (JGI-PGF)"/>
            <person name="Walter F."/>
            <person name="Albersmeier A."/>
            <person name="Kalinowski J."/>
            <person name="Ruckert C."/>
        </authorList>
    </citation>
    <scope>NUCLEOTIDE SEQUENCE</scope>
    <source>
        <strain evidence="2">KCTC 32296</strain>
    </source>
</reference>
<keyword evidence="3" id="KW-1185">Reference proteome</keyword>
<dbReference type="InterPro" id="IPR013217">
    <property type="entry name" value="Methyltransf_12"/>
</dbReference>
<dbReference type="Pfam" id="PF08242">
    <property type="entry name" value="Methyltransf_12"/>
    <property type="match status" value="1"/>
</dbReference>
<dbReference type="CDD" id="cd02440">
    <property type="entry name" value="AdoMet_MTases"/>
    <property type="match status" value="1"/>
</dbReference>
<evidence type="ECO:0000313" key="3">
    <source>
        <dbReference type="Proteomes" id="UP000662572"/>
    </source>
</evidence>